<evidence type="ECO:0000313" key="9">
    <source>
        <dbReference type="EMBL" id="QNT70816.1"/>
    </source>
</evidence>
<keyword evidence="2" id="KW-0479">Metal-binding</keyword>
<proteinExistence type="inferred from homology"/>
<sequence length="302" mass="33252">MLPIVTRFAPSPTGDLHLGHAYAAWFAFTTAMRAHGRFLVRIEDIDLGRCRDDFIDRNLQDLHWLGLRWEEPVLRQSARMAHYQAAALDRLVGLGVTYPCLCTRKQIRAEIEAANGAAQGGDATRSIYPGLCRQRDRNETAQLIAGGASYAIRLDAARALAHTGDLVWRDAVRGNQPVRLSDHGDVVIARKKMATSYHLAVVIDDAAQGVTLVTRGEDLFAATHVHRLLYALLGLEAPQWLHHRLCCDASGRRLAKRSQDLSIRTLRDRGLTPAEVLAMAEAAVTRGSEQPMPAPCPPCTDA</sequence>
<keyword evidence="1 7" id="KW-0436">Ligase</keyword>
<dbReference type="AlphaFoldDB" id="A0A7H1N530"/>
<evidence type="ECO:0000256" key="4">
    <source>
        <dbReference type="ARBA" id="ARBA00022833"/>
    </source>
</evidence>
<dbReference type="Proteomes" id="UP000516369">
    <property type="component" value="Chromosome"/>
</dbReference>
<accession>A0A7H1N530</accession>
<dbReference type="PANTHER" id="PTHR43311:SF1">
    <property type="entry name" value="GLUTAMYL-Q TRNA(ASP) SYNTHETASE"/>
    <property type="match status" value="1"/>
</dbReference>
<keyword evidence="4" id="KW-0862">Zinc</keyword>
<evidence type="ECO:0000313" key="10">
    <source>
        <dbReference type="Proteomes" id="UP000516369"/>
    </source>
</evidence>
<dbReference type="InterPro" id="IPR014729">
    <property type="entry name" value="Rossmann-like_a/b/a_fold"/>
</dbReference>
<evidence type="ECO:0000256" key="1">
    <source>
        <dbReference type="ARBA" id="ARBA00022598"/>
    </source>
</evidence>
<keyword evidence="6 7" id="KW-0030">Aminoacyl-tRNA synthetase</keyword>
<dbReference type="RefSeq" id="WP_190261279.1">
    <property type="nucleotide sequence ID" value="NZ_CP053923.1"/>
</dbReference>
<feature type="domain" description="Glutamyl/glutaminyl-tRNA synthetase class Ib catalytic" evidence="8">
    <location>
        <begin position="4"/>
        <end position="277"/>
    </location>
</feature>
<dbReference type="EMBL" id="CP053923">
    <property type="protein sequence ID" value="QNT70816.1"/>
    <property type="molecule type" value="Genomic_DNA"/>
</dbReference>
<dbReference type="InterPro" id="IPR049940">
    <property type="entry name" value="GluQ/Sye"/>
</dbReference>
<keyword evidence="3 7" id="KW-0547">Nucleotide-binding</keyword>
<dbReference type="PRINTS" id="PR00987">
    <property type="entry name" value="TRNASYNTHGLU"/>
</dbReference>
<dbReference type="GO" id="GO:0004818">
    <property type="term" value="F:glutamate-tRNA ligase activity"/>
    <property type="evidence" value="ECO:0007669"/>
    <property type="project" value="TreeGrafter"/>
</dbReference>
<keyword evidence="5 7" id="KW-0067">ATP-binding</keyword>
<dbReference type="SUPFAM" id="SSF52374">
    <property type="entry name" value="Nucleotidylyl transferase"/>
    <property type="match status" value="1"/>
</dbReference>
<evidence type="ECO:0000256" key="7">
    <source>
        <dbReference type="RuleBase" id="RU363037"/>
    </source>
</evidence>
<dbReference type="PANTHER" id="PTHR43311">
    <property type="entry name" value="GLUTAMATE--TRNA LIGASE"/>
    <property type="match status" value="1"/>
</dbReference>
<comment type="similarity">
    <text evidence="7">Belongs to the class-I aminoacyl-tRNA synthetase family.</text>
</comment>
<keyword evidence="10" id="KW-1185">Reference proteome</keyword>
<dbReference type="EC" id="6.1.1.-" evidence="9"/>
<reference evidence="9 10" key="1">
    <citation type="submission" date="2020-05" db="EMBL/GenBank/DDBJ databases">
        <title>Complete closed genome sequence of Defluviicoccus vanus.</title>
        <authorList>
            <person name="Bessarab I."/>
            <person name="Arumugam K."/>
            <person name="Maszenan A.M."/>
            <person name="Seviour R.J."/>
            <person name="Williams R.B."/>
        </authorList>
    </citation>
    <scope>NUCLEOTIDE SEQUENCE [LARGE SCALE GENOMIC DNA]</scope>
    <source>
        <strain evidence="9 10">Ben 114</strain>
    </source>
</reference>
<dbReference type="GO" id="GO:0005829">
    <property type="term" value="C:cytosol"/>
    <property type="evidence" value="ECO:0007669"/>
    <property type="project" value="TreeGrafter"/>
</dbReference>
<dbReference type="Pfam" id="PF00749">
    <property type="entry name" value="tRNA-synt_1c"/>
    <property type="match status" value="1"/>
</dbReference>
<dbReference type="InterPro" id="IPR000924">
    <property type="entry name" value="Glu/Gln-tRNA-synth"/>
</dbReference>
<dbReference type="Gene3D" id="3.40.50.620">
    <property type="entry name" value="HUPs"/>
    <property type="match status" value="1"/>
</dbReference>
<evidence type="ECO:0000256" key="5">
    <source>
        <dbReference type="ARBA" id="ARBA00022840"/>
    </source>
</evidence>
<dbReference type="GO" id="GO:0005524">
    <property type="term" value="F:ATP binding"/>
    <property type="evidence" value="ECO:0007669"/>
    <property type="project" value="UniProtKB-KW"/>
</dbReference>
<dbReference type="NCBIfam" id="NF004315">
    <property type="entry name" value="PRK05710.1-4"/>
    <property type="match status" value="1"/>
</dbReference>
<evidence type="ECO:0000256" key="6">
    <source>
        <dbReference type="ARBA" id="ARBA00023146"/>
    </source>
</evidence>
<dbReference type="KEGG" id="dvn:HQ394_17725"/>
<dbReference type="InterPro" id="IPR020058">
    <property type="entry name" value="Glu/Gln-tRNA-synth_Ib_cat-dom"/>
</dbReference>
<keyword evidence="7" id="KW-0648">Protein biosynthesis</keyword>
<evidence type="ECO:0000256" key="2">
    <source>
        <dbReference type="ARBA" id="ARBA00022723"/>
    </source>
</evidence>
<dbReference type="PROSITE" id="PS00178">
    <property type="entry name" value="AA_TRNA_LIGASE_I"/>
    <property type="match status" value="1"/>
</dbReference>
<name>A0A7H1N530_9PROT</name>
<organism evidence="9 10">
    <name type="scientific">Defluviicoccus vanus</name>
    <dbReference type="NCBI Taxonomy" id="111831"/>
    <lineage>
        <taxon>Bacteria</taxon>
        <taxon>Pseudomonadati</taxon>
        <taxon>Pseudomonadota</taxon>
        <taxon>Alphaproteobacteria</taxon>
        <taxon>Rhodospirillales</taxon>
        <taxon>Rhodospirillaceae</taxon>
        <taxon>Defluviicoccus</taxon>
    </lineage>
</organism>
<evidence type="ECO:0000259" key="8">
    <source>
        <dbReference type="Pfam" id="PF00749"/>
    </source>
</evidence>
<dbReference type="GO" id="GO:0006424">
    <property type="term" value="P:glutamyl-tRNA aminoacylation"/>
    <property type="evidence" value="ECO:0007669"/>
    <property type="project" value="TreeGrafter"/>
</dbReference>
<dbReference type="InterPro" id="IPR001412">
    <property type="entry name" value="aa-tRNA-synth_I_CS"/>
</dbReference>
<protein>
    <submittedName>
        <fullName evidence="9">tRNA glutamyl-Q(34) synthetase GluQRS</fullName>
        <ecNumber evidence="9">6.1.1.-</ecNumber>
    </submittedName>
</protein>
<evidence type="ECO:0000256" key="3">
    <source>
        <dbReference type="ARBA" id="ARBA00022741"/>
    </source>
</evidence>
<gene>
    <name evidence="9" type="primary">gluQRS</name>
    <name evidence="9" type="ORF">HQ394_17725</name>
</gene>